<feature type="region of interest" description="Disordered" evidence="1">
    <location>
        <begin position="33"/>
        <end position="76"/>
    </location>
</feature>
<dbReference type="Proteomes" id="UP000029452">
    <property type="component" value="Unassembled WGS sequence"/>
</dbReference>
<protein>
    <submittedName>
        <fullName evidence="2">Uncharacterized protein</fullName>
    </submittedName>
</protein>
<sequence length="196" mass="21875">MCFGHRTPPWEKGWQVPPEKRLSRTLPFFVMPVGERDRTGGDLGRGGQNGEPGPAGQERVRPLSLSRLTARPKKDKPARIRRTLFPGAWRKKKMPDVPTVENVSGNKKHRIGPVNFSLHPLQKKCPVAGFPFRDSGRHPHGPGKIFSGPFPGRKNGIEFASVTIVTVKAIHWINGHSEIGRSVSGDRRRPHDRAKN</sequence>
<gene>
    <name evidence="2" type="ORF">LptCag_1058</name>
</gene>
<dbReference type="PATRIC" id="fig|178606.4.peg.866"/>
<evidence type="ECO:0000313" key="3">
    <source>
        <dbReference type="Proteomes" id="UP000029452"/>
    </source>
</evidence>
<reference evidence="2 3" key="1">
    <citation type="submission" date="2014-06" db="EMBL/GenBank/DDBJ databases">
        <title>Draft genome sequence of iron oxidizing acidophile Leptospirillum ferriphilum DSM14647.</title>
        <authorList>
            <person name="Cardenas J.P."/>
            <person name="Lazcano M."/>
            <person name="Ossandon F.J."/>
            <person name="Corbett M."/>
            <person name="Holmes D.S."/>
            <person name="Watkin E."/>
        </authorList>
    </citation>
    <scope>NUCLEOTIDE SEQUENCE [LARGE SCALE GENOMIC DNA]</scope>
    <source>
        <strain evidence="2 3">DSM 14647</strain>
    </source>
</reference>
<dbReference type="EMBL" id="JPGK01000003">
    <property type="protein sequence ID" value="KGA94295.1"/>
    <property type="molecule type" value="Genomic_DNA"/>
</dbReference>
<evidence type="ECO:0000256" key="1">
    <source>
        <dbReference type="SAM" id="MobiDB-lite"/>
    </source>
</evidence>
<feature type="compositionally biased region" description="Gly residues" evidence="1">
    <location>
        <begin position="41"/>
        <end position="50"/>
    </location>
</feature>
<organism evidence="2 3">
    <name type="scientific">Leptospirillum ferriphilum</name>
    <dbReference type="NCBI Taxonomy" id="178606"/>
    <lineage>
        <taxon>Bacteria</taxon>
        <taxon>Pseudomonadati</taxon>
        <taxon>Nitrospirota</taxon>
        <taxon>Nitrospiria</taxon>
        <taxon>Nitrospirales</taxon>
        <taxon>Nitrospiraceae</taxon>
        <taxon>Leptospirillum</taxon>
    </lineage>
</organism>
<accession>A0A094WCQ7</accession>
<name>A0A094WCQ7_9BACT</name>
<proteinExistence type="predicted"/>
<evidence type="ECO:0000313" key="2">
    <source>
        <dbReference type="EMBL" id="KGA94295.1"/>
    </source>
</evidence>
<dbReference type="AlphaFoldDB" id="A0A094WCQ7"/>
<comment type="caution">
    <text evidence="2">The sequence shown here is derived from an EMBL/GenBank/DDBJ whole genome shotgun (WGS) entry which is preliminary data.</text>
</comment>